<reference evidence="1" key="1">
    <citation type="journal article" date="2007" name="PLoS ONE">
        <title>The first genome sequence of an elite grapevine cultivar (Pinot noir Vitis vinifera L.): coping with a highly heterozygous genome.</title>
        <authorList>
            <person name="Velasco R."/>
            <person name="Zharkikh A."/>
            <person name="Troggio M."/>
            <person name="Cartwright D.A."/>
            <person name="Cestaro A."/>
            <person name="Pruss D."/>
            <person name="Pindo M."/>
            <person name="FitzGerald L.M."/>
            <person name="Vezzulli S."/>
            <person name="Reid J."/>
            <person name="Malacarne G."/>
            <person name="Iliev D."/>
            <person name="Coppola G."/>
            <person name="Wardell B."/>
            <person name="Micheletti D."/>
            <person name="Macalma T."/>
            <person name="Facci M."/>
            <person name="Mitchell J.T."/>
            <person name="Perazzolli M."/>
            <person name="Eldredge G."/>
            <person name="Gatto P."/>
            <person name="Oyzerski R."/>
            <person name="Moretto M."/>
            <person name="Gutin N."/>
            <person name="Stefanini M."/>
            <person name="Chen Y."/>
            <person name="Segala C."/>
            <person name="Davenport C."/>
            <person name="Dematte L."/>
            <person name="Mraz A."/>
            <person name="Battilana J."/>
            <person name="Stormo K."/>
            <person name="Costa F."/>
            <person name="Tao Q."/>
            <person name="Si-Ammour A."/>
            <person name="Harkins T."/>
            <person name="Lackey A."/>
            <person name="Perbost C."/>
            <person name="Taillon B."/>
            <person name="Stella A."/>
            <person name="Solovyev V."/>
            <person name="Fawcett J.A."/>
            <person name="Sterck L."/>
            <person name="Vandepoele K."/>
            <person name="Grando S.M."/>
            <person name="Toppo S."/>
            <person name="Moser C."/>
            <person name="Lanchbury J."/>
            <person name="Bogden R."/>
            <person name="Skolnick M."/>
            <person name="Sgaramella V."/>
            <person name="Bhatnagar S.K."/>
            <person name="Fontana P."/>
            <person name="Gutin A."/>
            <person name="Van de Peer Y."/>
            <person name="Salamini F."/>
            <person name="Viola R."/>
        </authorList>
    </citation>
    <scope>NUCLEOTIDE SEQUENCE</scope>
</reference>
<proteinExistence type="predicted"/>
<organism evidence="1">
    <name type="scientific">Vitis vinifera</name>
    <name type="common">Grape</name>
    <dbReference type="NCBI Taxonomy" id="29760"/>
    <lineage>
        <taxon>Eukaryota</taxon>
        <taxon>Viridiplantae</taxon>
        <taxon>Streptophyta</taxon>
        <taxon>Embryophyta</taxon>
        <taxon>Tracheophyta</taxon>
        <taxon>Spermatophyta</taxon>
        <taxon>Magnoliopsida</taxon>
        <taxon>eudicotyledons</taxon>
        <taxon>Gunneridae</taxon>
        <taxon>Pentapetalae</taxon>
        <taxon>rosids</taxon>
        <taxon>Vitales</taxon>
        <taxon>Vitaceae</taxon>
        <taxon>Viteae</taxon>
        <taxon>Vitis</taxon>
    </lineage>
</organism>
<protein>
    <submittedName>
        <fullName evidence="1">Uncharacterized protein</fullName>
    </submittedName>
</protein>
<evidence type="ECO:0000313" key="1">
    <source>
        <dbReference type="EMBL" id="CAN60332.1"/>
    </source>
</evidence>
<sequence>MGMRNNRGNGELKVAMHKTSHALVELHARRGNEENEPKYVFSERNGYKTGSGGCAFPLSLGSTAIGAVAPPPGAANAAAEPPPNGTEANFSPLDAISSVIYFPLYSILEERSMQANSRFGITVENSLRGHLGKSGKEVIPGHASSFGQHGSLQTRQTGYPSTCSLDCVDNSPDLAPWTIDASV</sequence>
<dbReference type="AlphaFoldDB" id="A5AK47"/>
<dbReference type="EMBL" id="AM428609">
    <property type="protein sequence ID" value="CAN60332.1"/>
    <property type="molecule type" value="Genomic_DNA"/>
</dbReference>
<gene>
    <name evidence="1" type="ORF">VITISV_024554</name>
</gene>
<name>A5AK47_VITVI</name>
<accession>A5AK47</accession>